<dbReference type="NCBIfam" id="TIGR01930">
    <property type="entry name" value="AcCoA-C-Actrans"/>
    <property type="match status" value="1"/>
</dbReference>
<feature type="domain" description="Thiolase N-terminal" evidence="5">
    <location>
        <begin position="5"/>
        <end position="261"/>
    </location>
</feature>
<evidence type="ECO:0000256" key="2">
    <source>
        <dbReference type="ARBA" id="ARBA00022679"/>
    </source>
</evidence>
<accession>A0ABY5R1K0</accession>
<dbReference type="Pfam" id="PF02803">
    <property type="entry name" value="Thiolase_C"/>
    <property type="match status" value="1"/>
</dbReference>
<evidence type="ECO:0000256" key="4">
    <source>
        <dbReference type="RuleBase" id="RU003557"/>
    </source>
</evidence>
<evidence type="ECO:0000256" key="3">
    <source>
        <dbReference type="ARBA" id="ARBA00023315"/>
    </source>
</evidence>
<dbReference type="InterPro" id="IPR020617">
    <property type="entry name" value="Thiolase_C"/>
</dbReference>
<dbReference type="InterPro" id="IPR020615">
    <property type="entry name" value="Thiolase_acyl_enz_int_AS"/>
</dbReference>
<dbReference type="InterPro" id="IPR016039">
    <property type="entry name" value="Thiolase-like"/>
</dbReference>
<proteinExistence type="inferred from homology"/>
<evidence type="ECO:0000313" key="7">
    <source>
        <dbReference type="EMBL" id="UVC16749.1"/>
    </source>
</evidence>
<keyword evidence="2 4" id="KW-0808">Transferase</keyword>
<evidence type="ECO:0000256" key="1">
    <source>
        <dbReference type="ARBA" id="ARBA00010982"/>
    </source>
</evidence>
<sequence length="392" mass="40716">MSAAIIVASAARTPVGSFNGAFAATPAHELGAVVIKELLSRAGVEPTEVDEVILGQVLTAAQGQNPARQASINAGLPKETTAWGLNQVCGSGLRAIALGMQQIATGDAKVIVAGGQESMSLAPHAQHLRAGVKMGDYKMIDTMIKDGLWDAFNGYHMGNTAENVARQFQITREDQDRLALVSQNKAEAAQKAGKFRDEIVAFTVKGKKGDTIVDQDEYIRHGATIDAMTKLRPAFDKDGTVTAANASGINDGAAAVLLMTEAEAAKRGITPLARIVSWATAGVDPQIMGTGPIPASRKALAKAGWSVGDLDLVEANEAFAAQACAVNKDMGWDPSIVNVNGGAIAIGHPIGASGARIFNTLVYEMRRRGAKKGLATLCIGGGMGVAMCVEAL</sequence>
<dbReference type="CDD" id="cd00751">
    <property type="entry name" value="thiolase"/>
    <property type="match status" value="1"/>
</dbReference>
<evidence type="ECO:0000313" key="8">
    <source>
        <dbReference type="Proteomes" id="UP001058098"/>
    </source>
</evidence>
<dbReference type="InterPro" id="IPR002155">
    <property type="entry name" value="Thiolase"/>
</dbReference>
<dbReference type="PROSITE" id="PS00098">
    <property type="entry name" value="THIOLASE_1"/>
    <property type="match status" value="1"/>
</dbReference>
<comment type="similarity">
    <text evidence="1 4">Belongs to the thiolase-like superfamily. Thiolase family.</text>
</comment>
<name>A0ABY5R1K0_9HYPH</name>
<dbReference type="InterPro" id="IPR020610">
    <property type="entry name" value="Thiolase_AS"/>
</dbReference>
<dbReference type="InterPro" id="IPR020613">
    <property type="entry name" value="Thiolase_CS"/>
</dbReference>
<dbReference type="PIRSF" id="PIRSF000429">
    <property type="entry name" value="Ac-CoA_Ac_transf"/>
    <property type="match status" value="1"/>
</dbReference>
<dbReference type="PANTHER" id="PTHR18919">
    <property type="entry name" value="ACETYL-COA C-ACYLTRANSFERASE"/>
    <property type="match status" value="1"/>
</dbReference>
<dbReference type="RefSeq" id="WP_258121637.1">
    <property type="nucleotide sequence ID" value="NZ_CP062229.1"/>
</dbReference>
<gene>
    <name evidence="7" type="ORF">IHQ72_06220</name>
</gene>
<evidence type="ECO:0000259" key="5">
    <source>
        <dbReference type="Pfam" id="PF00108"/>
    </source>
</evidence>
<dbReference type="EMBL" id="CP062229">
    <property type="protein sequence ID" value="UVC16749.1"/>
    <property type="molecule type" value="Genomic_DNA"/>
</dbReference>
<dbReference type="PANTHER" id="PTHR18919:SF107">
    <property type="entry name" value="ACETYL-COA ACETYLTRANSFERASE, CYTOSOLIC"/>
    <property type="match status" value="1"/>
</dbReference>
<keyword evidence="3 4" id="KW-0012">Acyltransferase</keyword>
<reference evidence="7" key="1">
    <citation type="submission" date="2020-09" db="EMBL/GenBank/DDBJ databases">
        <title>Rhizobia associated with sainfoin plants.</title>
        <authorList>
            <person name="Asharfi S."/>
            <person name="Kuzmanovic N."/>
            <person name="Bunk B."/>
            <person name="Sproeer C."/>
            <person name="Becker M."/>
            <person name="Thuenen T."/>
        </authorList>
    </citation>
    <scope>NUCLEOTIDE SEQUENCE</scope>
    <source>
        <strain evidence="7">OM4</strain>
    </source>
</reference>
<dbReference type="InterPro" id="IPR020616">
    <property type="entry name" value="Thiolase_N"/>
</dbReference>
<dbReference type="Pfam" id="PF00108">
    <property type="entry name" value="Thiolase_N"/>
    <property type="match status" value="1"/>
</dbReference>
<organism evidence="7 8">
    <name type="scientific">Mesorhizobium onobrychidis</name>
    <dbReference type="NCBI Taxonomy" id="2775404"/>
    <lineage>
        <taxon>Bacteria</taxon>
        <taxon>Pseudomonadati</taxon>
        <taxon>Pseudomonadota</taxon>
        <taxon>Alphaproteobacteria</taxon>
        <taxon>Hyphomicrobiales</taxon>
        <taxon>Phyllobacteriaceae</taxon>
        <taxon>Mesorhizobium</taxon>
    </lineage>
</organism>
<dbReference type="PROSITE" id="PS00099">
    <property type="entry name" value="THIOLASE_3"/>
    <property type="match status" value="1"/>
</dbReference>
<dbReference type="Proteomes" id="UP001058098">
    <property type="component" value="Chromosome"/>
</dbReference>
<keyword evidence="8" id="KW-1185">Reference proteome</keyword>
<evidence type="ECO:0000259" key="6">
    <source>
        <dbReference type="Pfam" id="PF02803"/>
    </source>
</evidence>
<feature type="domain" description="Thiolase C-terminal" evidence="6">
    <location>
        <begin position="270"/>
        <end position="390"/>
    </location>
</feature>
<dbReference type="SUPFAM" id="SSF53901">
    <property type="entry name" value="Thiolase-like"/>
    <property type="match status" value="2"/>
</dbReference>
<protein>
    <submittedName>
        <fullName evidence="7">Acetyl-CoA C-acetyltransferase</fullName>
    </submittedName>
</protein>
<dbReference type="PROSITE" id="PS00737">
    <property type="entry name" value="THIOLASE_2"/>
    <property type="match status" value="1"/>
</dbReference>
<dbReference type="Gene3D" id="3.40.47.10">
    <property type="match status" value="2"/>
</dbReference>